<evidence type="ECO:0000313" key="2">
    <source>
        <dbReference type="Proteomes" id="UP001239111"/>
    </source>
</evidence>
<organism evidence="1 2">
    <name type="scientific">Eretmocerus hayati</name>
    <dbReference type="NCBI Taxonomy" id="131215"/>
    <lineage>
        <taxon>Eukaryota</taxon>
        <taxon>Metazoa</taxon>
        <taxon>Ecdysozoa</taxon>
        <taxon>Arthropoda</taxon>
        <taxon>Hexapoda</taxon>
        <taxon>Insecta</taxon>
        <taxon>Pterygota</taxon>
        <taxon>Neoptera</taxon>
        <taxon>Endopterygota</taxon>
        <taxon>Hymenoptera</taxon>
        <taxon>Apocrita</taxon>
        <taxon>Proctotrupomorpha</taxon>
        <taxon>Chalcidoidea</taxon>
        <taxon>Aphelinidae</taxon>
        <taxon>Aphelininae</taxon>
        <taxon>Eretmocerus</taxon>
    </lineage>
</organism>
<name>A0ACC2NQG2_9HYME</name>
<comment type="caution">
    <text evidence="1">The sequence shown here is derived from an EMBL/GenBank/DDBJ whole genome shotgun (WGS) entry which is preliminary data.</text>
</comment>
<dbReference type="EMBL" id="CM056743">
    <property type="protein sequence ID" value="KAJ8673126.1"/>
    <property type="molecule type" value="Genomic_DNA"/>
</dbReference>
<sequence>MDIAKERKLIATRQTLWHFLDPIRMNNPILPPTWKMNGNTRKSSVKSTEIRKKGNEVYATKDPSKDRKVISLYSKSIAYAPNNSEELALAFGNRSAIWFRLQKYDLCLIDIDRALNITHSNNLKQKLSSRKSECLMLVLPLTQKEENMRKSPKINPSPSVPCGADNIIMTSNEKYGRHYVAKRDIRPGEIVMCEKSQFASVDIEQMYLVCSHCLAFSWAGIPCDHCIFTIYCSELCKKEAWSEYHQVLCPMLSMDSLHDRIFSFENQRSTGVCHLKQRYQGTIMIVLRMIITMVKNGEWNNILNIARDSHKEDAEARQKILVGSMETNCDNFQFVYNLSASILNGDEYIVDLAPTLLSQLREILKVPLESDDDDDVTLELLKMVLKRLLKICMVNVFKFNTYDCTCKDSNAQNCISTRGNFLSSCGAFFNHSCDHNVDRIFVPGPRVIFFSNQPIAKGKQLFISYGFSAWRKEIKQSIPSLVYSFSCDCIACMEDWPVQRYSRITKAGETRAISEDLKIFGVDALKLQGTPKIFNRKLFHGCLLMLKFIFESFDRREASGIAQFYQSYVARFLYHSYGESVDLLHLEDYFLTAIQFIKEHENVSYDPNLMRLLLSL</sequence>
<keyword evidence="2" id="KW-1185">Reference proteome</keyword>
<protein>
    <submittedName>
        <fullName evidence="1">Uncharacterized protein</fullName>
    </submittedName>
</protein>
<dbReference type="Proteomes" id="UP001239111">
    <property type="component" value="Chromosome 3"/>
</dbReference>
<reference evidence="1" key="1">
    <citation type="submission" date="2023-04" db="EMBL/GenBank/DDBJ databases">
        <title>A chromosome-level genome assembly of the parasitoid wasp Eretmocerus hayati.</title>
        <authorList>
            <person name="Zhong Y."/>
            <person name="Liu S."/>
            <person name="Liu Y."/>
        </authorList>
    </citation>
    <scope>NUCLEOTIDE SEQUENCE</scope>
    <source>
        <strain evidence="1">ZJU_SS_LIU_2023</strain>
    </source>
</reference>
<proteinExistence type="predicted"/>
<accession>A0ACC2NQG2</accession>
<gene>
    <name evidence="1" type="ORF">QAD02_004388</name>
</gene>
<evidence type="ECO:0000313" key="1">
    <source>
        <dbReference type="EMBL" id="KAJ8673126.1"/>
    </source>
</evidence>